<comment type="caution">
    <text evidence="1">The sequence shown here is derived from an EMBL/GenBank/DDBJ whole genome shotgun (WGS) entry which is preliminary data.</text>
</comment>
<protein>
    <submittedName>
        <fullName evidence="1">Uncharacterized protein</fullName>
    </submittedName>
</protein>
<reference evidence="1" key="1">
    <citation type="submission" date="2019-08" db="EMBL/GenBank/DDBJ databases">
        <authorList>
            <person name="Kucharzyk K."/>
            <person name="Murdoch R.W."/>
            <person name="Higgins S."/>
            <person name="Loffler F."/>
        </authorList>
    </citation>
    <scope>NUCLEOTIDE SEQUENCE</scope>
</reference>
<name>A0A645ESP3_9ZZZZ</name>
<sequence>MLAVLIQRGGADDLQLAARECRLEDVGRVHRRTGGTGPHQHVQLINEEDGFGSLEFINDAFEALFKLAAVHGTRNQRTYIQLQNSFANEGSGHIPFCDALGQPFYDGGLANTRLTNEGGVVLVAAGQDLDDTLDLVLASHHRVQLAFFGQGG</sequence>
<gene>
    <name evidence="1" type="ORF">SDC9_152288</name>
</gene>
<dbReference type="AntiFam" id="ANF00007">
    <property type="entry name" value="Shadow ORF (opposite clpB)"/>
</dbReference>
<proteinExistence type="predicted"/>
<evidence type="ECO:0000313" key="1">
    <source>
        <dbReference type="EMBL" id="MPN05038.1"/>
    </source>
</evidence>
<accession>A0A645ESP3</accession>
<organism evidence="1">
    <name type="scientific">bioreactor metagenome</name>
    <dbReference type="NCBI Taxonomy" id="1076179"/>
    <lineage>
        <taxon>unclassified sequences</taxon>
        <taxon>metagenomes</taxon>
        <taxon>ecological metagenomes</taxon>
    </lineage>
</organism>
<dbReference type="AlphaFoldDB" id="A0A645ESP3"/>
<dbReference type="EMBL" id="VSSQ01050943">
    <property type="protein sequence ID" value="MPN05038.1"/>
    <property type="molecule type" value="Genomic_DNA"/>
</dbReference>